<proteinExistence type="predicted"/>
<accession>A0A096B412</accession>
<gene>
    <name evidence="1" type="ORF">HMPREF9460_03148</name>
</gene>
<dbReference type="PATRIC" id="fig|742738.3.peg.3238"/>
<dbReference type="AlphaFoldDB" id="A0A096B412"/>
<sequence>MTNLEKYDRLFLTAFRVKPEDLPGLKYRGIPLWDSLGHMDLMGDMEETFKISIGTADVLDFSSYEKGKEILAKYGVEL</sequence>
<dbReference type="InterPro" id="IPR036736">
    <property type="entry name" value="ACP-like_sf"/>
</dbReference>
<evidence type="ECO:0000313" key="1">
    <source>
        <dbReference type="EMBL" id="KGF54108.1"/>
    </source>
</evidence>
<dbReference type="HOGENOM" id="CLU_108696_20_1_9"/>
<dbReference type="SUPFAM" id="SSF47336">
    <property type="entry name" value="ACP-like"/>
    <property type="match status" value="1"/>
</dbReference>
<evidence type="ECO:0000313" key="2">
    <source>
        <dbReference type="Proteomes" id="UP000029585"/>
    </source>
</evidence>
<dbReference type="eggNOG" id="COG0236">
    <property type="taxonomic scope" value="Bacteria"/>
</dbReference>
<keyword evidence="2" id="KW-1185">Reference proteome</keyword>
<dbReference type="Proteomes" id="UP000029585">
    <property type="component" value="Unassembled WGS sequence"/>
</dbReference>
<protein>
    <recommendedName>
        <fullName evidence="3">Acyl carrier protein</fullName>
    </recommendedName>
</protein>
<comment type="caution">
    <text evidence="1">The sequence shown here is derived from an EMBL/GenBank/DDBJ whole genome shotgun (WGS) entry which is preliminary data.</text>
</comment>
<organism evidence="1 2">
    <name type="scientific">Flavonifractor plautii 1_3_50AFAA</name>
    <dbReference type="NCBI Taxonomy" id="742738"/>
    <lineage>
        <taxon>Bacteria</taxon>
        <taxon>Bacillati</taxon>
        <taxon>Bacillota</taxon>
        <taxon>Clostridia</taxon>
        <taxon>Eubacteriales</taxon>
        <taxon>Oscillospiraceae</taxon>
        <taxon>Flavonifractor</taxon>
    </lineage>
</organism>
<evidence type="ECO:0008006" key="3">
    <source>
        <dbReference type="Google" id="ProtNLM"/>
    </source>
</evidence>
<dbReference type="RefSeq" id="WP_044942492.1">
    <property type="nucleotide sequence ID" value="NZ_KN174165.1"/>
</dbReference>
<dbReference type="Gene3D" id="1.10.1200.10">
    <property type="entry name" value="ACP-like"/>
    <property type="match status" value="1"/>
</dbReference>
<name>A0A096B412_FLAPL</name>
<reference evidence="1 2" key="1">
    <citation type="submission" date="2011-08" db="EMBL/GenBank/DDBJ databases">
        <title>The Genome Sequence of Clostridium orbiscindens 1_3_50AFAA.</title>
        <authorList>
            <consortium name="The Broad Institute Genome Sequencing Platform"/>
            <person name="Earl A."/>
            <person name="Ward D."/>
            <person name="Feldgarden M."/>
            <person name="Gevers D."/>
            <person name="Daigneault M."/>
            <person name="Strauss J."/>
            <person name="Allen-Vercoe E."/>
            <person name="Young S.K."/>
            <person name="Zeng Q."/>
            <person name="Gargeya S."/>
            <person name="Fitzgerald M."/>
            <person name="Haas B."/>
            <person name="Abouelleil A."/>
            <person name="Alvarado L."/>
            <person name="Arachchi H.M."/>
            <person name="Berlin A."/>
            <person name="Brown A."/>
            <person name="Chapman S.B."/>
            <person name="Chen Z."/>
            <person name="Dunbar C."/>
            <person name="Freedman E."/>
            <person name="Gearin G."/>
            <person name="Gellesch M."/>
            <person name="Goldberg J."/>
            <person name="Griggs A."/>
            <person name="Gujja S."/>
            <person name="Heiman D."/>
            <person name="Howarth C."/>
            <person name="Larson L."/>
            <person name="Lui A."/>
            <person name="MacDonald P.J.P."/>
            <person name="Montmayeur A."/>
            <person name="Murphy C."/>
            <person name="Neiman D."/>
            <person name="Pearson M."/>
            <person name="Priest M."/>
            <person name="Roberts A."/>
            <person name="Saif S."/>
            <person name="Shea T."/>
            <person name="Shenoy N."/>
            <person name="Sisk P."/>
            <person name="Stolte C."/>
            <person name="Sykes S."/>
            <person name="Wortman J."/>
            <person name="Nusbaum C."/>
            <person name="Birren B."/>
        </authorList>
    </citation>
    <scope>NUCLEOTIDE SEQUENCE [LARGE SCALE GENOMIC DNA]</scope>
    <source>
        <strain evidence="1 2">1_3_50AFAA</strain>
    </source>
</reference>
<dbReference type="EMBL" id="ADLO01000095">
    <property type="protein sequence ID" value="KGF54108.1"/>
    <property type="molecule type" value="Genomic_DNA"/>
</dbReference>